<feature type="compositionally biased region" description="Polar residues" evidence="1">
    <location>
        <begin position="42"/>
        <end position="55"/>
    </location>
</feature>
<evidence type="ECO:0000256" key="1">
    <source>
        <dbReference type="SAM" id="MobiDB-lite"/>
    </source>
</evidence>
<dbReference type="EMBL" id="JADMNK010000010">
    <property type="protein sequence ID" value="MBZ0059604.1"/>
    <property type="molecule type" value="Genomic_DNA"/>
</dbReference>
<evidence type="ECO:0000313" key="4">
    <source>
        <dbReference type="Proteomes" id="UP000706580"/>
    </source>
</evidence>
<reference evidence="3 4" key="1">
    <citation type="submission" date="2020-11" db="EMBL/GenBank/DDBJ databases">
        <title>Draft Genome of Enterobacter sp. strain EMC7.</title>
        <authorList>
            <person name="Barman P."/>
            <person name="Sinha S."/>
            <person name="Sen S."/>
            <person name="Chakraborty R."/>
        </authorList>
    </citation>
    <scope>NUCLEOTIDE SEQUENCE [LARGE SCALE GENOMIC DNA]</scope>
    <source>
        <strain evidence="3 4">EMC7</strain>
    </source>
</reference>
<evidence type="ECO:0000313" key="3">
    <source>
        <dbReference type="EMBL" id="MBZ0059604.1"/>
    </source>
</evidence>
<feature type="chain" id="PRO_5047488474" description="Lipoprotein" evidence="2">
    <location>
        <begin position="25"/>
        <end position="133"/>
    </location>
</feature>
<comment type="caution">
    <text evidence="3">The sequence shown here is derived from an EMBL/GenBank/DDBJ whole genome shotgun (WGS) entry which is preliminary data.</text>
</comment>
<evidence type="ECO:0008006" key="5">
    <source>
        <dbReference type="Google" id="ProtNLM"/>
    </source>
</evidence>
<keyword evidence="2" id="KW-0732">Signal</keyword>
<dbReference type="RefSeq" id="WP_223075278.1">
    <property type="nucleotide sequence ID" value="NZ_JADMNK010000010.1"/>
</dbReference>
<name>A0ABS7RZ66_9ENTR</name>
<evidence type="ECO:0000256" key="2">
    <source>
        <dbReference type="SAM" id="SignalP"/>
    </source>
</evidence>
<protein>
    <recommendedName>
        <fullName evidence="5">Lipoprotein</fullName>
    </recommendedName>
</protein>
<organism evidence="3 4">
    <name type="scientific">Leclercia barmai</name>
    <dbReference type="NCBI Taxonomy" id="2785629"/>
    <lineage>
        <taxon>Bacteria</taxon>
        <taxon>Pseudomonadati</taxon>
        <taxon>Pseudomonadota</taxon>
        <taxon>Gammaproteobacteria</taxon>
        <taxon>Enterobacterales</taxon>
        <taxon>Enterobacteriaceae</taxon>
        <taxon>Leclercia</taxon>
    </lineage>
</organism>
<feature type="compositionally biased region" description="Basic and acidic residues" evidence="1">
    <location>
        <begin position="32"/>
        <end position="41"/>
    </location>
</feature>
<accession>A0ABS7RZ66</accession>
<proteinExistence type="predicted"/>
<feature type="region of interest" description="Disordered" evidence="1">
    <location>
        <begin position="32"/>
        <end position="59"/>
    </location>
</feature>
<keyword evidence="4" id="KW-1185">Reference proteome</keyword>
<feature type="signal peptide" evidence="2">
    <location>
        <begin position="1"/>
        <end position="24"/>
    </location>
</feature>
<sequence length="133" mass="14508">MKAKYIMTCFAAALTITAISPAHAISEAYRRQLQREHKTQQDDVNSNHTAPTKGNNKGLHTYSDSIIEVQADAKCNVKKVNGFAPKGIKHVKSDMAEVKTAMGATISVLKNPDGSCDMTWMDKDNNSGILKAQ</sequence>
<gene>
    <name evidence="3" type="ORF">ITX56_17705</name>
</gene>
<dbReference type="Proteomes" id="UP000706580">
    <property type="component" value="Unassembled WGS sequence"/>
</dbReference>